<comment type="similarity">
    <text evidence="1">Belongs to the neutral sphingomyelinase family.</text>
</comment>
<gene>
    <name evidence="7" type="ORF">MFLAVUS_003208</name>
</gene>
<dbReference type="Pfam" id="PF03372">
    <property type="entry name" value="Exo_endo_phos"/>
    <property type="match status" value="1"/>
</dbReference>
<evidence type="ECO:0000256" key="5">
    <source>
        <dbReference type="SAM" id="Phobius"/>
    </source>
</evidence>
<dbReference type="InterPro" id="IPR036691">
    <property type="entry name" value="Endo/exonu/phosph_ase_sf"/>
</dbReference>
<keyword evidence="5" id="KW-1133">Transmembrane helix</keyword>
<keyword evidence="8" id="KW-1185">Reference proteome</keyword>
<evidence type="ECO:0000256" key="4">
    <source>
        <dbReference type="SAM" id="MobiDB-lite"/>
    </source>
</evidence>
<dbReference type="InterPro" id="IPR005135">
    <property type="entry name" value="Endo/exonuclease/phosphatase"/>
</dbReference>
<dbReference type="InterPro" id="IPR038772">
    <property type="entry name" value="Sph/SMPD2-like"/>
</dbReference>
<comment type="caution">
    <text evidence="7">The sequence shown here is derived from an EMBL/GenBank/DDBJ whole genome shotgun (WGS) entry which is preliminary data.</text>
</comment>
<dbReference type="EMBL" id="BAABUK010000005">
    <property type="protein sequence ID" value="GAA5809795.1"/>
    <property type="molecule type" value="Genomic_DNA"/>
</dbReference>
<dbReference type="Gene3D" id="3.60.10.10">
    <property type="entry name" value="Endonuclease/exonuclease/phosphatase"/>
    <property type="match status" value="1"/>
</dbReference>
<dbReference type="Proteomes" id="UP001473302">
    <property type="component" value="Unassembled WGS sequence"/>
</dbReference>
<dbReference type="InterPro" id="IPR017766">
    <property type="entry name" value="Sphingomyelinase/PLipase_C"/>
</dbReference>
<feature type="domain" description="Endonuclease/exonuclease/phosphatase" evidence="6">
    <location>
        <begin position="226"/>
        <end position="511"/>
    </location>
</feature>
<dbReference type="PANTHER" id="PTHR16320:SF1">
    <property type="entry name" value="SPHINGOMYELINASE DDB_G0288017"/>
    <property type="match status" value="1"/>
</dbReference>
<accession>A0ABP9YSH5</accession>
<keyword evidence="5" id="KW-0812">Transmembrane</keyword>
<feature type="transmembrane region" description="Helical" evidence="5">
    <location>
        <begin position="181"/>
        <end position="204"/>
    </location>
</feature>
<name>A0ABP9YSH5_9FUNG</name>
<evidence type="ECO:0000259" key="6">
    <source>
        <dbReference type="Pfam" id="PF03372"/>
    </source>
</evidence>
<organism evidence="7 8">
    <name type="scientific">Mucor flavus</name>
    <dbReference type="NCBI Taxonomy" id="439312"/>
    <lineage>
        <taxon>Eukaryota</taxon>
        <taxon>Fungi</taxon>
        <taxon>Fungi incertae sedis</taxon>
        <taxon>Mucoromycota</taxon>
        <taxon>Mucoromycotina</taxon>
        <taxon>Mucoromycetes</taxon>
        <taxon>Mucorales</taxon>
        <taxon>Mucorineae</taxon>
        <taxon>Mucoraceae</taxon>
        <taxon>Mucor</taxon>
    </lineage>
</organism>
<feature type="region of interest" description="Disordered" evidence="4">
    <location>
        <begin position="1"/>
        <end position="72"/>
    </location>
</feature>
<sequence length="562" mass="64536">MSSLPVERRNSLQEEEEEDVVVPTEPYHDEEERPAQSEGEEEAHTAETNSRTRLPSQTSYEPSVVSTQSSPPPYELYPPAKTFFGRMFNWLRKIPRLNTHQAIYLPTLPVHNNSSSSRRSIFSIGRRNTGLSTHSQHSNSGSSAGSDNSVSCFSRCYFAITDRLPPCPTIVLPSFLAQHRVLLILVSFFSLALFSFLLFCSVYFSPIDYPDPVFPDKVTNSTARFLTLNIFMRPPLIKNNWSDFKDDRLAYIEKYILPEYDVITFQESFAFATRRKDHLIAAARKLGYNYHLESPRKYPWQIGVDGGLLLVSRFPIRESNIIEYPRGQHSDWLSVKGALHALIELNPDKKVHIYTTHTQASYDTNNVINEDDTVIRLSQFSLLHNFIYDTTRNDNEPIMVVGDLNVDAAVHPHDAPITRPSKESSAEYLKMVDVIKGSGVKRPSSNKRWFEHSWKMEDLVDVVYTKYGYHPVTFGDYTTNENGELIPAETVLTNWDQLMTVQSIDRIFWSDRKSNSVRLDNPKVQKFWVQENELIDQKERQSIGFTQISDHYGISCEINVDL</sequence>
<evidence type="ECO:0000313" key="8">
    <source>
        <dbReference type="Proteomes" id="UP001473302"/>
    </source>
</evidence>
<evidence type="ECO:0000256" key="1">
    <source>
        <dbReference type="ARBA" id="ARBA00006335"/>
    </source>
</evidence>
<feature type="compositionally biased region" description="Polar residues" evidence="4">
    <location>
        <begin position="46"/>
        <end position="61"/>
    </location>
</feature>
<feature type="compositionally biased region" description="Basic and acidic residues" evidence="4">
    <location>
        <begin position="1"/>
        <end position="12"/>
    </location>
</feature>
<keyword evidence="3" id="KW-0378">Hydrolase</keyword>
<keyword evidence="5" id="KW-0472">Membrane</keyword>
<dbReference type="CDD" id="cd09078">
    <property type="entry name" value="nSMase"/>
    <property type="match status" value="1"/>
</dbReference>
<proteinExistence type="inferred from homology"/>
<protein>
    <recommendedName>
        <fullName evidence="2">sphingomyelin phosphodiesterase</fullName>
        <ecNumber evidence="2">3.1.4.12</ecNumber>
    </recommendedName>
</protein>
<evidence type="ECO:0000256" key="3">
    <source>
        <dbReference type="ARBA" id="ARBA00022801"/>
    </source>
</evidence>
<evidence type="ECO:0000256" key="2">
    <source>
        <dbReference type="ARBA" id="ARBA00012369"/>
    </source>
</evidence>
<feature type="compositionally biased region" description="Basic and acidic residues" evidence="4">
    <location>
        <begin position="26"/>
        <end position="35"/>
    </location>
</feature>
<reference evidence="7 8" key="1">
    <citation type="submission" date="2024-04" db="EMBL/GenBank/DDBJ databases">
        <title>genome sequences of Mucor flavus KT1a and Helicostylum pulchrum KT1b strains isolated from the surface of a dry-aged beef.</title>
        <authorList>
            <person name="Toyotome T."/>
            <person name="Hosono M."/>
            <person name="Torimaru M."/>
            <person name="Fukuda K."/>
            <person name="Mikami N."/>
        </authorList>
    </citation>
    <scope>NUCLEOTIDE SEQUENCE [LARGE SCALE GENOMIC DNA]</scope>
    <source>
        <strain evidence="7 8">KT1a</strain>
    </source>
</reference>
<evidence type="ECO:0000313" key="7">
    <source>
        <dbReference type="EMBL" id="GAA5809795.1"/>
    </source>
</evidence>
<dbReference type="PANTHER" id="PTHR16320">
    <property type="entry name" value="SPHINGOMYELINASE FAMILY MEMBER"/>
    <property type="match status" value="1"/>
</dbReference>
<dbReference type="SUPFAM" id="SSF56219">
    <property type="entry name" value="DNase I-like"/>
    <property type="match status" value="1"/>
</dbReference>
<dbReference type="EC" id="3.1.4.12" evidence="2"/>